<dbReference type="AlphaFoldDB" id="A0ABD1TWR6"/>
<sequence length="146" mass="16775">MQSIKNNAKYFMRLVGNQVRFTVPPYYPAWTDVPEEQRARLHSIVEDKLVEVRETQQTQAVSNGASVDECDIAWEVLEERQGRVIGVGWVPNGRYLSLDSTGASNVPPGQAQFSDFTHFDDHRFAMYEAQLRRKERTTVRLTSNLQ</sequence>
<gene>
    <name evidence="1" type="ORF">Adt_13426</name>
</gene>
<dbReference type="EMBL" id="JBFOLK010000004">
    <property type="protein sequence ID" value="KAL2517179.1"/>
    <property type="molecule type" value="Genomic_DNA"/>
</dbReference>
<accession>A0ABD1TWR6</accession>
<protein>
    <submittedName>
        <fullName evidence="1">Uncharacterized protein</fullName>
    </submittedName>
</protein>
<proteinExistence type="predicted"/>
<keyword evidence="2" id="KW-1185">Reference proteome</keyword>
<dbReference type="Proteomes" id="UP001604336">
    <property type="component" value="Unassembled WGS sequence"/>
</dbReference>
<evidence type="ECO:0000313" key="1">
    <source>
        <dbReference type="EMBL" id="KAL2517179.1"/>
    </source>
</evidence>
<name>A0ABD1TWR6_9LAMI</name>
<organism evidence="1 2">
    <name type="scientific">Abeliophyllum distichum</name>
    <dbReference type="NCBI Taxonomy" id="126358"/>
    <lineage>
        <taxon>Eukaryota</taxon>
        <taxon>Viridiplantae</taxon>
        <taxon>Streptophyta</taxon>
        <taxon>Embryophyta</taxon>
        <taxon>Tracheophyta</taxon>
        <taxon>Spermatophyta</taxon>
        <taxon>Magnoliopsida</taxon>
        <taxon>eudicotyledons</taxon>
        <taxon>Gunneridae</taxon>
        <taxon>Pentapetalae</taxon>
        <taxon>asterids</taxon>
        <taxon>lamiids</taxon>
        <taxon>Lamiales</taxon>
        <taxon>Oleaceae</taxon>
        <taxon>Forsythieae</taxon>
        <taxon>Abeliophyllum</taxon>
    </lineage>
</organism>
<evidence type="ECO:0000313" key="2">
    <source>
        <dbReference type="Proteomes" id="UP001604336"/>
    </source>
</evidence>
<comment type="caution">
    <text evidence="1">The sequence shown here is derived from an EMBL/GenBank/DDBJ whole genome shotgun (WGS) entry which is preliminary data.</text>
</comment>
<reference evidence="2" key="1">
    <citation type="submission" date="2024-07" db="EMBL/GenBank/DDBJ databases">
        <title>Two chromosome-level genome assemblies of Korean endemic species Abeliophyllum distichum and Forsythia ovata (Oleaceae).</title>
        <authorList>
            <person name="Jang H."/>
        </authorList>
    </citation>
    <scope>NUCLEOTIDE SEQUENCE [LARGE SCALE GENOMIC DNA]</scope>
</reference>